<dbReference type="PANTHER" id="PTHR22943:SF248">
    <property type="entry name" value="SEVEN TM RECEPTOR"/>
    <property type="match status" value="1"/>
</dbReference>
<name>A0A811KTY0_9BILA</name>
<feature type="transmembrane region" description="Helical" evidence="1">
    <location>
        <begin position="121"/>
        <end position="142"/>
    </location>
</feature>
<keyword evidence="3" id="KW-1185">Reference proteome</keyword>
<protein>
    <recommendedName>
        <fullName evidence="4">G_PROTEIN_RECEP_F1_2 domain-containing protein</fullName>
    </recommendedName>
</protein>
<gene>
    <name evidence="2" type="ORF">BOKJ2_LOCUS8120</name>
</gene>
<evidence type="ECO:0000313" key="2">
    <source>
        <dbReference type="EMBL" id="CAD5218910.1"/>
    </source>
</evidence>
<reference evidence="2" key="1">
    <citation type="submission" date="2020-09" db="EMBL/GenBank/DDBJ databases">
        <authorList>
            <person name="Kikuchi T."/>
        </authorList>
    </citation>
    <scope>NUCLEOTIDE SEQUENCE</scope>
    <source>
        <strain evidence="2">SH1</strain>
    </source>
</reference>
<dbReference type="OrthoDB" id="5811365at2759"/>
<dbReference type="SUPFAM" id="SSF81321">
    <property type="entry name" value="Family A G protein-coupled receptor-like"/>
    <property type="match status" value="1"/>
</dbReference>
<organism evidence="2 3">
    <name type="scientific">Bursaphelenchus okinawaensis</name>
    <dbReference type="NCBI Taxonomy" id="465554"/>
    <lineage>
        <taxon>Eukaryota</taxon>
        <taxon>Metazoa</taxon>
        <taxon>Ecdysozoa</taxon>
        <taxon>Nematoda</taxon>
        <taxon>Chromadorea</taxon>
        <taxon>Rhabditida</taxon>
        <taxon>Tylenchina</taxon>
        <taxon>Tylenchomorpha</taxon>
        <taxon>Aphelenchoidea</taxon>
        <taxon>Aphelenchoididae</taxon>
        <taxon>Bursaphelenchus</taxon>
    </lineage>
</organism>
<dbReference type="Proteomes" id="UP000614601">
    <property type="component" value="Unassembled WGS sequence"/>
</dbReference>
<feature type="transmembrane region" description="Helical" evidence="1">
    <location>
        <begin position="303"/>
        <end position="322"/>
    </location>
</feature>
<feature type="transmembrane region" description="Helical" evidence="1">
    <location>
        <begin position="222"/>
        <end position="241"/>
    </location>
</feature>
<dbReference type="InterPro" id="IPR019421">
    <property type="entry name" value="7TM_GPCR_serpentine_rcpt_Srd"/>
</dbReference>
<accession>A0A811KTY0</accession>
<sequence length="365" mass="41959">MAQVEYHPAPHKQSPYMWDFPDPITGTFPTYAYDKMDLYNKFHRANYIGIVIVGGSLSMTLFYLVVFETKGVFKPYIKMLLMCSMSDMFFWMFFTGFKGILIDGVYFLSINGAAKHFDREVQLMFLACYGFGICLIHTILPAQAYFRYHALKTSTFLSVKKTLFLFIFSVICTLPTAYFCRAGFDYSAEIWPNYNYALLWYKEFPVPVAHIANIRHFNVKMYFLQATILINLSFGIFIYILRLTMRELNQESNGGFKYSNKTRQLQKQLTRFLICQAMVTFCNSVIPVAAILIPLFMKIDAGATPSLCLFIVGWVPAVNPVLSNIIITPYRRFIIGCFKRLIGAVNSKVSRNSTDRNHSAMISNT</sequence>
<feature type="transmembrane region" description="Helical" evidence="1">
    <location>
        <begin position="45"/>
        <end position="67"/>
    </location>
</feature>
<keyword evidence="1" id="KW-1133">Transmembrane helix</keyword>
<comment type="caution">
    <text evidence="2">The sequence shown here is derived from an EMBL/GenBank/DDBJ whole genome shotgun (WGS) entry which is preliminary data.</text>
</comment>
<feature type="transmembrane region" description="Helical" evidence="1">
    <location>
        <begin position="88"/>
        <end position="109"/>
    </location>
</feature>
<evidence type="ECO:0000313" key="3">
    <source>
        <dbReference type="Proteomes" id="UP000614601"/>
    </source>
</evidence>
<dbReference type="Proteomes" id="UP000783686">
    <property type="component" value="Unassembled WGS sequence"/>
</dbReference>
<evidence type="ECO:0000256" key="1">
    <source>
        <dbReference type="SAM" id="Phobius"/>
    </source>
</evidence>
<keyword evidence="1" id="KW-0812">Transmembrane</keyword>
<proteinExistence type="predicted"/>
<dbReference type="EMBL" id="CAJFDH010000004">
    <property type="protein sequence ID" value="CAD5218910.1"/>
    <property type="molecule type" value="Genomic_DNA"/>
</dbReference>
<evidence type="ECO:0008006" key="4">
    <source>
        <dbReference type="Google" id="ProtNLM"/>
    </source>
</evidence>
<feature type="transmembrane region" description="Helical" evidence="1">
    <location>
        <begin position="163"/>
        <end position="184"/>
    </location>
</feature>
<dbReference type="Pfam" id="PF10317">
    <property type="entry name" value="7TM_GPCR_Srd"/>
    <property type="match status" value="1"/>
</dbReference>
<keyword evidence="1" id="KW-0472">Membrane</keyword>
<dbReference type="EMBL" id="CAJFCW020000004">
    <property type="protein sequence ID" value="CAG9112105.1"/>
    <property type="molecule type" value="Genomic_DNA"/>
</dbReference>
<dbReference type="AlphaFoldDB" id="A0A811KTY0"/>
<dbReference type="PANTHER" id="PTHR22943">
    <property type="entry name" value="7-TRANSMEMBRANE DOMAIN RECEPTOR C.ELEGANS"/>
    <property type="match status" value="1"/>
</dbReference>
<feature type="transmembrane region" description="Helical" evidence="1">
    <location>
        <begin position="272"/>
        <end position="297"/>
    </location>
</feature>